<reference evidence="4 5" key="1">
    <citation type="submission" date="2020-10" db="EMBL/GenBank/DDBJ databases">
        <title>Streptomyces ferrugineus complate genome analysis.</title>
        <authorList>
            <person name="Anwar N."/>
        </authorList>
    </citation>
    <scope>NUCLEOTIDE SEQUENCE [LARGE SCALE GENOMIC DNA]</scope>
    <source>
        <strain evidence="4 5">CCTCC AA2014009</strain>
    </source>
</reference>
<feature type="region of interest" description="Disordered" evidence="1">
    <location>
        <begin position="183"/>
        <end position="265"/>
    </location>
</feature>
<feature type="compositionally biased region" description="Low complexity" evidence="1">
    <location>
        <begin position="225"/>
        <end position="249"/>
    </location>
</feature>
<evidence type="ECO:0000256" key="2">
    <source>
        <dbReference type="SAM" id="Phobius"/>
    </source>
</evidence>
<dbReference type="InterPro" id="IPR010982">
    <property type="entry name" value="Lambda_DNA-bd_dom_sf"/>
</dbReference>
<evidence type="ECO:0000313" key="4">
    <source>
        <dbReference type="EMBL" id="QOV33427.1"/>
    </source>
</evidence>
<evidence type="ECO:0000256" key="1">
    <source>
        <dbReference type="SAM" id="MobiDB-lite"/>
    </source>
</evidence>
<organism evidence="4 5">
    <name type="scientific">Streptomyces ferrugineus</name>
    <dbReference type="NCBI Taxonomy" id="1413221"/>
    <lineage>
        <taxon>Bacteria</taxon>
        <taxon>Bacillati</taxon>
        <taxon>Actinomycetota</taxon>
        <taxon>Actinomycetes</taxon>
        <taxon>Kitasatosporales</taxon>
        <taxon>Streptomycetaceae</taxon>
        <taxon>Streptomyces</taxon>
    </lineage>
</organism>
<dbReference type="CDD" id="cd00093">
    <property type="entry name" value="HTH_XRE"/>
    <property type="match status" value="1"/>
</dbReference>
<dbReference type="SMART" id="SM00530">
    <property type="entry name" value="HTH_XRE"/>
    <property type="match status" value="1"/>
</dbReference>
<dbReference type="RefSeq" id="WP_194038305.1">
    <property type="nucleotide sequence ID" value="NZ_CP063373.1"/>
</dbReference>
<dbReference type="AlphaFoldDB" id="A0A7M2SAM5"/>
<keyword evidence="2" id="KW-1133">Transmembrane helix</keyword>
<proteinExistence type="predicted"/>
<protein>
    <submittedName>
        <fullName evidence="4">Helix-turn-helix domain-containing protein</fullName>
    </submittedName>
</protein>
<sequence>MSEGTAAADFAALLRQLKDRSGLSYGVLGKRLHMSTSTLHRYCNGDAVPTDYAPVERLARLCKAAPEELVELHRRWVLADALRGRKGAGEAAASASQDAGAAGQGDADAGAAGQGDAQVPSEETAVGPGAPVAEFAPADTPGPARPTIPAGRPRRLRRRTAVLAGVGVAVVLGAVALALTLPSGGHQGDDGRGSPVGAAASKDASAQPTKDGPRTSASPSKNAEPGGPDSPSPSATATKSAPGAGAGSADRPDAKPPLTVNTRPYSWEGPCSQHYLVDRPATEVGPPPVEQDAPAWVGAYKAVSAGQQLVTLTVQGTGRETVVLDSLKVRVVARDTPLAWNDYVMGVGCGGDVPTRPFSVALDGARPTVVAGAGQRDFPLKVSESDPEVLKITADASAYDVSWYLELAWSSGDRHGTLVVKDNGKPFRTSGNNGRPAYEFPLGGQKWLESAEG</sequence>
<dbReference type="InterPro" id="IPR001387">
    <property type="entry name" value="Cro/C1-type_HTH"/>
</dbReference>
<name>A0A7M2SAM5_9ACTN</name>
<feature type="region of interest" description="Disordered" evidence="1">
    <location>
        <begin position="93"/>
        <end position="153"/>
    </location>
</feature>
<dbReference type="Gene3D" id="1.10.260.40">
    <property type="entry name" value="lambda repressor-like DNA-binding domains"/>
    <property type="match status" value="1"/>
</dbReference>
<keyword evidence="5" id="KW-1185">Reference proteome</keyword>
<dbReference type="EMBL" id="CP063373">
    <property type="protein sequence ID" value="QOV33427.1"/>
    <property type="molecule type" value="Genomic_DNA"/>
</dbReference>
<evidence type="ECO:0000259" key="3">
    <source>
        <dbReference type="SMART" id="SM00530"/>
    </source>
</evidence>
<accession>A0A7M2SAM5</accession>
<dbReference type="GO" id="GO:0003677">
    <property type="term" value="F:DNA binding"/>
    <property type="evidence" value="ECO:0007669"/>
    <property type="project" value="InterPro"/>
</dbReference>
<keyword evidence="2" id="KW-0812">Transmembrane</keyword>
<feature type="compositionally biased region" description="Low complexity" evidence="1">
    <location>
        <begin position="93"/>
        <end position="118"/>
    </location>
</feature>
<dbReference type="SUPFAM" id="SSF47413">
    <property type="entry name" value="lambda repressor-like DNA-binding domains"/>
    <property type="match status" value="1"/>
</dbReference>
<feature type="domain" description="HTH cro/C1-type" evidence="3">
    <location>
        <begin position="13"/>
        <end position="69"/>
    </location>
</feature>
<gene>
    <name evidence="4" type="ORF">IM697_24775</name>
</gene>
<dbReference type="Pfam" id="PF13560">
    <property type="entry name" value="HTH_31"/>
    <property type="match status" value="1"/>
</dbReference>
<evidence type="ECO:0000313" key="5">
    <source>
        <dbReference type="Proteomes" id="UP000594205"/>
    </source>
</evidence>
<keyword evidence="2" id="KW-0472">Membrane</keyword>
<dbReference type="KEGG" id="sfeu:IM697_24775"/>
<dbReference type="Proteomes" id="UP000594205">
    <property type="component" value="Chromosome"/>
</dbReference>
<feature type="transmembrane region" description="Helical" evidence="2">
    <location>
        <begin position="161"/>
        <end position="181"/>
    </location>
</feature>